<organism evidence="2 3">
    <name type="scientific">Caenorhabditis nigoni</name>
    <dbReference type="NCBI Taxonomy" id="1611254"/>
    <lineage>
        <taxon>Eukaryota</taxon>
        <taxon>Metazoa</taxon>
        <taxon>Ecdysozoa</taxon>
        <taxon>Nematoda</taxon>
        <taxon>Chromadorea</taxon>
        <taxon>Rhabditida</taxon>
        <taxon>Rhabditina</taxon>
        <taxon>Rhabditomorpha</taxon>
        <taxon>Rhabditoidea</taxon>
        <taxon>Rhabditidae</taxon>
        <taxon>Peloderinae</taxon>
        <taxon>Caenorhabditis</taxon>
    </lineage>
</organism>
<feature type="transmembrane region" description="Helical" evidence="1">
    <location>
        <begin position="20"/>
        <end position="43"/>
    </location>
</feature>
<sequence length="476" mass="54802">MTELEDSIHGVQEYQGFHYIFTFSTILAAIPLIYMSPTVVVMLKIFKSCRSPSHWNTAHSMNHNIYVVIMLYFLFNTLFFIFDYLNFSLPATGIFTSWCASIQPNHYFKLIFLFTFYFNYCILILPFLLCLIRLIILIYPRDHPAICSKIMRISIPSLFLIPIFCTSFMIPAVGYCRKMGSPLQFGAVYIYYAGGWLGVTMSNESLSSSAFPQAVYGNETYQNYTPKWDSWPIIVAAIPIFYMVPTLFVIVRIIHVYWKSLVSPKQVPINQHIFLVLSLAQVMSFLFFIADYMMLRLPATGFFTSYCATVYPNQYLKLIFFFTFYFNYSAMIFPFLLCLLRLILMIFPNTHQKINTPLLAICVPAALIYPICFTFFLIPAVGYCRQLSGPYPFGSVSIYYSGGAFGKCSKKFFQLDILIPRNSKKFADEELHIPPDKYSILDGSLSSCQHCVILQIEKCNHSSHTGNIKKFKKSKS</sequence>
<evidence type="ECO:0000256" key="1">
    <source>
        <dbReference type="SAM" id="Phobius"/>
    </source>
</evidence>
<protein>
    <recommendedName>
        <fullName evidence="4">Serpentine receptor class gamma</fullName>
    </recommendedName>
</protein>
<feature type="transmembrane region" description="Helical" evidence="1">
    <location>
        <begin position="315"/>
        <end position="344"/>
    </location>
</feature>
<evidence type="ECO:0000313" key="2">
    <source>
        <dbReference type="EMBL" id="PIC28387.1"/>
    </source>
</evidence>
<name>A0A2G5TM89_9PELO</name>
<accession>A0A2G5TM89</accession>
<feature type="transmembrane region" description="Helical" evidence="1">
    <location>
        <begin position="231"/>
        <end position="251"/>
    </location>
</feature>
<feature type="transmembrane region" description="Helical" evidence="1">
    <location>
        <begin position="64"/>
        <end position="87"/>
    </location>
</feature>
<dbReference type="EMBL" id="PDUG01000005">
    <property type="protein sequence ID" value="PIC28387.1"/>
    <property type="molecule type" value="Genomic_DNA"/>
</dbReference>
<keyword evidence="1" id="KW-1133">Transmembrane helix</keyword>
<proteinExistence type="predicted"/>
<dbReference type="InterPro" id="IPR003839">
    <property type="entry name" value="7TM_GPCR_serpentine_rcpt_Sru"/>
</dbReference>
<feature type="transmembrane region" description="Helical" evidence="1">
    <location>
        <begin position="107"/>
        <end position="132"/>
    </location>
</feature>
<feature type="transmembrane region" description="Helical" evidence="1">
    <location>
        <begin position="356"/>
        <end position="378"/>
    </location>
</feature>
<feature type="transmembrane region" description="Helical" evidence="1">
    <location>
        <begin position="153"/>
        <end position="175"/>
    </location>
</feature>
<dbReference type="Pfam" id="PF10322">
    <property type="entry name" value="7TM_GPCR_Sru"/>
    <property type="match status" value="2"/>
</dbReference>
<evidence type="ECO:0008006" key="4">
    <source>
        <dbReference type="Google" id="ProtNLM"/>
    </source>
</evidence>
<comment type="caution">
    <text evidence="2">The sequence shown here is derived from an EMBL/GenBank/DDBJ whole genome shotgun (WGS) entry which is preliminary data.</text>
</comment>
<dbReference type="Proteomes" id="UP000230233">
    <property type="component" value="Chromosome V"/>
</dbReference>
<keyword evidence="1" id="KW-0472">Membrane</keyword>
<dbReference type="AlphaFoldDB" id="A0A2G5TM89"/>
<keyword evidence="3" id="KW-1185">Reference proteome</keyword>
<dbReference type="OrthoDB" id="5823655at2759"/>
<evidence type="ECO:0000313" key="3">
    <source>
        <dbReference type="Proteomes" id="UP000230233"/>
    </source>
</evidence>
<dbReference type="PANTHER" id="PTHR46045">
    <property type="entry name" value="SERPENTINE RECEPTOR, CLASS U-RELATED"/>
    <property type="match status" value="1"/>
</dbReference>
<dbReference type="PANTHER" id="PTHR46045:SF19">
    <property type="entry name" value="SERPENTINE RECEPTOR, CLASS U"/>
    <property type="match status" value="1"/>
</dbReference>
<feature type="transmembrane region" description="Helical" evidence="1">
    <location>
        <begin position="272"/>
        <end position="295"/>
    </location>
</feature>
<gene>
    <name evidence="2" type="primary">Cni-sru-8</name>
    <name evidence="2" type="synonym">Cnig_chr_V.g20321</name>
    <name evidence="2" type="ORF">B9Z55_020321</name>
</gene>
<reference evidence="3" key="1">
    <citation type="submission" date="2017-10" db="EMBL/GenBank/DDBJ databases">
        <title>Rapid genome shrinkage in a self-fertile nematode reveals novel sperm competition proteins.</title>
        <authorList>
            <person name="Yin D."/>
            <person name="Schwarz E.M."/>
            <person name="Thomas C.G."/>
            <person name="Felde R.L."/>
            <person name="Korf I.F."/>
            <person name="Cutter A.D."/>
            <person name="Schartner C.M."/>
            <person name="Ralston E.J."/>
            <person name="Meyer B.J."/>
            <person name="Haag E.S."/>
        </authorList>
    </citation>
    <scope>NUCLEOTIDE SEQUENCE [LARGE SCALE GENOMIC DNA]</scope>
    <source>
        <strain evidence="3">JU1422</strain>
    </source>
</reference>
<keyword evidence="1" id="KW-0812">Transmembrane</keyword>